<feature type="transmembrane region" description="Helical" evidence="1">
    <location>
        <begin position="38"/>
        <end position="59"/>
    </location>
</feature>
<reference evidence="2 3" key="1">
    <citation type="journal article" date="2018" name="PLoS Genet.">
        <title>Population sequencing reveals clonal diversity and ancestral inbreeding in the grapevine cultivar Chardonnay.</title>
        <authorList>
            <person name="Roach M.J."/>
            <person name="Johnson D.L."/>
            <person name="Bohlmann J."/>
            <person name="van Vuuren H.J."/>
            <person name="Jones S.J."/>
            <person name="Pretorius I.S."/>
            <person name="Schmidt S.A."/>
            <person name="Borneman A.R."/>
        </authorList>
    </citation>
    <scope>NUCLEOTIDE SEQUENCE [LARGE SCALE GENOMIC DNA]</scope>
    <source>
        <strain evidence="3">cv. Chardonnay</strain>
        <tissue evidence="2">Leaf</tissue>
    </source>
</reference>
<dbReference type="AlphaFoldDB" id="A0A438J1Y2"/>
<keyword evidence="1" id="KW-0812">Transmembrane</keyword>
<evidence type="ECO:0000313" key="2">
    <source>
        <dbReference type="EMBL" id="RVX02944.1"/>
    </source>
</evidence>
<comment type="caution">
    <text evidence="2">The sequence shown here is derived from an EMBL/GenBank/DDBJ whole genome shotgun (WGS) entry which is preliminary data.</text>
</comment>
<proteinExistence type="predicted"/>
<dbReference type="Proteomes" id="UP000288805">
    <property type="component" value="Unassembled WGS sequence"/>
</dbReference>
<organism evidence="2 3">
    <name type="scientific">Vitis vinifera</name>
    <name type="common">Grape</name>
    <dbReference type="NCBI Taxonomy" id="29760"/>
    <lineage>
        <taxon>Eukaryota</taxon>
        <taxon>Viridiplantae</taxon>
        <taxon>Streptophyta</taxon>
        <taxon>Embryophyta</taxon>
        <taxon>Tracheophyta</taxon>
        <taxon>Spermatophyta</taxon>
        <taxon>Magnoliopsida</taxon>
        <taxon>eudicotyledons</taxon>
        <taxon>Gunneridae</taxon>
        <taxon>Pentapetalae</taxon>
        <taxon>rosids</taxon>
        <taxon>Vitales</taxon>
        <taxon>Vitaceae</taxon>
        <taxon>Viteae</taxon>
        <taxon>Vitis</taxon>
    </lineage>
</organism>
<evidence type="ECO:0000256" key="1">
    <source>
        <dbReference type="SAM" id="Phobius"/>
    </source>
</evidence>
<accession>A0A438J1Y2</accession>
<name>A0A438J1Y2_VITVI</name>
<sequence length="62" mass="6982">MSITQTVARNGLPSTRYAQFATSRYLARNQGTNNRKQSLPFSLLGEIFLFVFPFFGFSLSDA</sequence>
<evidence type="ECO:0000313" key="3">
    <source>
        <dbReference type="Proteomes" id="UP000288805"/>
    </source>
</evidence>
<keyword evidence="1" id="KW-0472">Membrane</keyword>
<dbReference type="EMBL" id="QGNW01000068">
    <property type="protein sequence ID" value="RVX02944.1"/>
    <property type="molecule type" value="Genomic_DNA"/>
</dbReference>
<keyword evidence="1" id="KW-1133">Transmembrane helix</keyword>
<protein>
    <submittedName>
        <fullName evidence="2">Uncharacterized protein</fullName>
    </submittedName>
</protein>
<gene>
    <name evidence="2" type="ORF">CK203_023233</name>
</gene>